<keyword evidence="1" id="KW-0472">Membrane</keyword>
<keyword evidence="3" id="KW-1185">Reference proteome</keyword>
<evidence type="ECO:0000256" key="1">
    <source>
        <dbReference type="SAM" id="Phobius"/>
    </source>
</evidence>
<comment type="caution">
    <text evidence="2">The sequence shown here is derived from an EMBL/GenBank/DDBJ whole genome shotgun (WGS) entry which is preliminary data.</text>
</comment>
<dbReference type="AlphaFoldDB" id="A0A4V6MRH1"/>
<sequence>MRLPWYTPLLFLFLALVGLGALALLWSLAALALLGAGLWLLWQRLRRLGRPSWRRLPPP</sequence>
<proteinExistence type="predicted"/>
<keyword evidence="1" id="KW-1133">Transmembrane helix</keyword>
<evidence type="ECO:0000313" key="3">
    <source>
        <dbReference type="Proteomes" id="UP000292858"/>
    </source>
</evidence>
<dbReference type="RefSeq" id="WP_130840458.1">
    <property type="nucleotide sequence ID" value="NZ_SIJL01000002.1"/>
</dbReference>
<accession>A0A4V6MRH1</accession>
<dbReference type="Proteomes" id="UP000292858">
    <property type="component" value="Unassembled WGS sequence"/>
</dbReference>
<organism evidence="2 3">
    <name type="scientific">Thermus thermamylovorans</name>
    <dbReference type="NCBI Taxonomy" id="2509362"/>
    <lineage>
        <taxon>Bacteria</taxon>
        <taxon>Thermotogati</taxon>
        <taxon>Deinococcota</taxon>
        <taxon>Deinococci</taxon>
        <taxon>Thermales</taxon>
        <taxon>Thermaceae</taxon>
        <taxon>Thermus</taxon>
    </lineage>
</organism>
<protein>
    <submittedName>
        <fullName evidence="2">Uncharacterized protein</fullName>
    </submittedName>
</protein>
<keyword evidence="1" id="KW-0812">Transmembrane</keyword>
<reference evidence="2 3" key="1">
    <citation type="submission" date="2019-02" db="EMBL/GenBank/DDBJ databases">
        <title>Thermus sp. a novel from hot spring.</title>
        <authorList>
            <person name="Zhao Z."/>
        </authorList>
    </citation>
    <scope>NUCLEOTIDE SEQUENCE [LARGE SCALE GENOMIC DNA]</scope>
    <source>
        <strain evidence="2 3">CFH 72773T</strain>
    </source>
</reference>
<gene>
    <name evidence="2" type="ORF">ETP66_02970</name>
</gene>
<evidence type="ECO:0000313" key="2">
    <source>
        <dbReference type="EMBL" id="TBH21585.1"/>
    </source>
</evidence>
<dbReference type="EMBL" id="SIJL01000002">
    <property type="protein sequence ID" value="TBH21585.1"/>
    <property type="molecule type" value="Genomic_DNA"/>
</dbReference>
<feature type="transmembrane region" description="Helical" evidence="1">
    <location>
        <begin position="12"/>
        <end position="42"/>
    </location>
</feature>
<name>A0A4V6MRH1_9DEIN</name>